<sequence length="192" mass="20441">MRGSGCVSPITVFAAAGGGEHGAPLALDQLSLYPAPVQQKPRDVEPEAGQLEESVATLRRSVEPYTEWCRVTFKKIEPRLQSASRFGNEAYVYLKNPPQDLYPRAGIIGFTGLVGLLLARGSRMKKLVYPAGLMTLSASLYYPDKAAAVAKSTGESVYERAVHAYAAVESLLKPASRAGQDGDGGSEGGSQH</sequence>
<reference evidence="8 9" key="1">
    <citation type="submission" date="2019-04" db="EMBL/GenBank/DDBJ databases">
        <title>Chromosome genome assembly for Takifugu flavidus.</title>
        <authorList>
            <person name="Xiao S."/>
        </authorList>
    </citation>
    <scope>NUCLEOTIDE SEQUENCE [LARGE SCALE GENOMIC DNA]</scope>
    <source>
        <strain evidence="8">HTHZ2018</strain>
        <tissue evidence="8">Muscle</tissue>
    </source>
</reference>
<evidence type="ECO:0000256" key="1">
    <source>
        <dbReference type="ARBA" id="ARBA00004325"/>
    </source>
</evidence>
<keyword evidence="4" id="KW-1133">Transmembrane helix</keyword>
<comment type="similarity">
    <text evidence="2">Belongs to the apolipoprotein O/MICOS complex subunit Mic27 family.</text>
</comment>
<keyword evidence="3" id="KW-0812">Transmembrane</keyword>
<evidence type="ECO:0000256" key="3">
    <source>
        <dbReference type="ARBA" id="ARBA00022692"/>
    </source>
</evidence>
<dbReference type="InterPro" id="IPR033182">
    <property type="entry name" value="MIC26/MIC27_animal"/>
</dbReference>
<keyword evidence="5 7" id="KW-0496">Mitochondrion</keyword>
<gene>
    <name evidence="8" type="ORF">D4764_15G0013700</name>
</gene>
<name>A0A5C6P2J9_9TELE</name>
<evidence type="ECO:0000256" key="6">
    <source>
        <dbReference type="ARBA" id="ARBA00023136"/>
    </source>
</evidence>
<comment type="function">
    <text evidence="7">Component of the MICOS complex, a large protein complex of the mitochondrial inner membrane that plays crucial roles in the maintenance of crista junctions, inner membrane architecture, and formation of contact sites to the outer membrane.</text>
</comment>
<keyword evidence="6" id="KW-0472">Membrane</keyword>
<organism evidence="8 9">
    <name type="scientific">Takifugu flavidus</name>
    <name type="common">sansaifugu</name>
    <dbReference type="NCBI Taxonomy" id="433684"/>
    <lineage>
        <taxon>Eukaryota</taxon>
        <taxon>Metazoa</taxon>
        <taxon>Chordata</taxon>
        <taxon>Craniata</taxon>
        <taxon>Vertebrata</taxon>
        <taxon>Euteleostomi</taxon>
        <taxon>Actinopterygii</taxon>
        <taxon>Neopterygii</taxon>
        <taxon>Teleostei</taxon>
        <taxon>Neoteleostei</taxon>
        <taxon>Acanthomorphata</taxon>
        <taxon>Eupercaria</taxon>
        <taxon>Tetraodontiformes</taxon>
        <taxon>Tetradontoidea</taxon>
        <taxon>Tetraodontidae</taxon>
        <taxon>Takifugu</taxon>
    </lineage>
</organism>
<evidence type="ECO:0000256" key="4">
    <source>
        <dbReference type="ARBA" id="ARBA00022989"/>
    </source>
</evidence>
<dbReference type="InterPro" id="IPR019166">
    <property type="entry name" value="MIC26/MIC27"/>
</dbReference>
<dbReference type="Proteomes" id="UP000324091">
    <property type="component" value="Chromosome 15"/>
</dbReference>
<dbReference type="AlphaFoldDB" id="A0A5C6P2J9"/>
<proteinExistence type="inferred from homology"/>
<keyword evidence="7" id="KW-0999">Mitochondrion inner membrane</keyword>
<dbReference type="GO" id="GO:0061617">
    <property type="term" value="C:MICOS complex"/>
    <property type="evidence" value="ECO:0007669"/>
    <property type="project" value="UniProtKB-UniRule"/>
</dbReference>
<comment type="caution">
    <text evidence="8">The sequence shown here is derived from an EMBL/GenBank/DDBJ whole genome shotgun (WGS) entry which is preliminary data.</text>
</comment>
<evidence type="ECO:0000313" key="9">
    <source>
        <dbReference type="Proteomes" id="UP000324091"/>
    </source>
</evidence>
<keyword evidence="9" id="KW-1185">Reference proteome</keyword>
<dbReference type="PANTHER" id="PTHR14564">
    <property type="entry name" value="MICOS COMPLEX SUBUNIT MIC26 / MIC27 FAMILY MEMBER"/>
    <property type="match status" value="1"/>
</dbReference>
<dbReference type="Pfam" id="PF09769">
    <property type="entry name" value="ApoO"/>
    <property type="match status" value="1"/>
</dbReference>
<comment type="subunit">
    <text evidence="7">Component of the mitochondrial contact site and cristae organizing system (MICOS) complex.</text>
</comment>
<evidence type="ECO:0000256" key="2">
    <source>
        <dbReference type="ARBA" id="ARBA00010904"/>
    </source>
</evidence>
<protein>
    <recommendedName>
        <fullName evidence="7">MICOS complex subunit</fullName>
    </recommendedName>
</protein>
<dbReference type="GO" id="GO:0042407">
    <property type="term" value="P:cristae formation"/>
    <property type="evidence" value="ECO:0007669"/>
    <property type="project" value="InterPro"/>
</dbReference>
<evidence type="ECO:0000256" key="7">
    <source>
        <dbReference type="RuleBase" id="RU363021"/>
    </source>
</evidence>
<comment type="subcellular location">
    <subcellularLocation>
        <location evidence="7">Mitochondrion inner membrane</location>
    </subcellularLocation>
    <subcellularLocation>
        <location evidence="1">Mitochondrion membrane</location>
    </subcellularLocation>
</comment>
<evidence type="ECO:0000313" key="8">
    <source>
        <dbReference type="EMBL" id="TWW73974.1"/>
    </source>
</evidence>
<dbReference type="EMBL" id="RHFK02000007">
    <property type="protein sequence ID" value="TWW73974.1"/>
    <property type="molecule type" value="Genomic_DNA"/>
</dbReference>
<evidence type="ECO:0000256" key="5">
    <source>
        <dbReference type="ARBA" id="ARBA00023128"/>
    </source>
</evidence>
<accession>A0A5C6P2J9</accession>